<evidence type="ECO:0000313" key="1">
    <source>
        <dbReference type="EMBL" id="KAK9498146.1"/>
    </source>
</evidence>
<organism evidence="1 2">
    <name type="scientific">Rhynocoris fuscipes</name>
    <dbReference type="NCBI Taxonomy" id="488301"/>
    <lineage>
        <taxon>Eukaryota</taxon>
        <taxon>Metazoa</taxon>
        <taxon>Ecdysozoa</taxon>
        <taxon>Arthropoda</taxon>
        <taxon>Hexapoda</taxon>
        <taxon>Insecta</taxon>
        <taxon>Pterygota</taxon>
        <taxon>Neoptera</taxon>
        <taxon>Paraneoptera</taxon>
        <taxon>Hemiptera</taxon>
        <taxon>Heteroptera</taxon>
        <taxon>Panheteroptera</taxon>
        <taxon>Cimicomorpha</taxon>
        <taxon>Reduviidae</taxon>
        <taxon>Harpactorinae</taxon>
        <taxon>Harpactorini</taxon>
        <taxon>Rhynocoris</taxon>
    </lineage>
</organism>
<dbReference type="EMBL" id="JAPXFL010000013">
    <property type="protein sequence ID" value="KAK9498146.1"/>
    <property type="molecule type" value="Genomic_DNA"/>
</dbReference>
<proteinExistence type="predicted"/>
<evidence type="ECO:0000313" key="2">
    <source>
        <dbReference type="Proteomes" id="UP001461498"/>
    </source>
</evidence>
<comment type="caution">
    <text evidence="1">The sequence shown here is derived from an EMBL/GenBank/DDBJ whole genome shotgun (WGS) entry which is preliminary data.</text>
</comment>
<name>A0AAW1CI33_9HEMI</name>
<dbReference type="AlphaFoldDB" id="A0AAW1CI33"/>
<keyword evidence="2" id="KW-1185">Reference proteome</keyword>
<protein>
    <submittedName>
        <fullName evidence="1">Uncharacterized protein</fullName>
    </submittedName>
</protein>
<dbReference type="Proteomes" id="UP001461498">
    <property type="component" value="Unassembled WGS sequence"/>
</dbReference>
<sequence length="98" mass="11073">MNENNVKHIEILAVTVSGYSSIFSGMRWLIKRQARSSSLICTSLKMDKYPKSSAAFKKSITLNDSLLHVPRDAYLEGRNGFQTYAHLQPYAMTDDARS</sequence>
<reference evidence="1 2" key="1">
    <citation type="submission" date="2022-12" db="EMBL/GenBank/DDBJ databases">
        <title>Chromosome-level genome assembly of true bugs.</title>
        <authorList>
            <person name="Ma L."/>
            <person name="Li H."/>
        </authorList>
    </citation>
    <scope>NUCLEOTIDE SEQUENCE [LARGE SCALE GENOMIC DNA]</scope>
    <source>
        <strain evidence="1">Lab_2022b</strain>
    </source>
</reference>
<accession>A0AAW1CI33</accession>
<gene>
    <name evidence="1" type="ORF">O3M35_004024</name>
</gene>